<feature type="coiled-coil region" evidence="1">
    <location>
        <begin position="542"/>
        <end position="622"/>
    </location>
</feature>
<evidence type="ECO:0000256" key="2">
    <source>
        <dbReference type="SAM" id="MobiDB-lite"/>
    </source>
</evidence>
<evidence type="ECO:0000259" key="3">
    <source>
        <dbReference type="PROSITE" id="PS50003"/>
    </source>
</evidence>
<protein>
    <recommendedName>
        <fullName evidence="3">PH domain-containing protein</fullName>
    </recommendedName>
</protein>
<dbReference type="InterPro" id="IPR011993">
    <property type="entry name" value="PH-like_dom_sf"/>
</dbReference>
<evidence type="ECO:0000256" key="1">
    <source>
        <dbReference type="SAM" id="Coils"/>
    </source>
</evidence>
<proteinExistence type="predicted"/>
<dbReference type="Proteomes" id="UP001165289">
    <property type="component" value="Unassembled WGS sequence"/>
</dbReference>
<feature type="region of interest" description="Disordered" evidence="2">
    <location>
        <begin position="16"/>
        <end position="38"/>
    </location>
</feature>
<comment type="caution">
    <text evidence="4">The sequence shown here is derived from an EMBL/GenBank/DDBJ whole genome shotgun (WGS) entry which is preliminary data.</text>
</comment>
<reference evidence="4 5" key="1">
    <citation type="journal article" date="2023" name="BMC Biol.">
        <title>The compact genome of the sponge Oopsacas minuta (Hexactinellida) is lacking key metazoan core genes.</title>
        <authorList>
            <person name="Santini S."/>
            <person name="Schenkelaars Q."/>
            <person name="Jourda C."/>
            <person name="Duchesne M."/>
            <person name="Belahbib H."/>
            <person name="Rocher C."/>
            <person name="Selva M."/>
            <person name="Riesgo A."/>
            <person name="Vervoort M."/>
            <person name="Leys S.P."/>
            <person name="Kodjabachian L."/>
            <person name="Le Bivic A."/>
            <person name="Borchiellini C."/>
            <person name="Claverie J.M."/>
            <person name="Renard E."/>
        </authorList>
    </citation>
    <scope>NUCLEOTIDE SEQUENCE [LARGE SCALE GENOMIC DNA]</scope>
    <source>
        <strain evidence="4">SPO-2</strain>
    </source>
</reference>
<dbReference type="InterPro" id="IPR001849">
    <property type="entry name" value="PH_domain"/>
</dbReference>
<dbReference type="EMBL" id="JAKMXF010000022">
    <property type="protein sequence ID" value="KAI6661050.1"/>
    <property type="molecule type" value="Genomic_DNA"/>
</dbReference>
<dbReference type="Gene3D" id="2.30.29.30">
    <property type="entry name" value="Pleckstrin-homology domain (PH domain)/Phosphotyrosine-binding domain (PTB)"/>
    <property type="match status" value="1"/>
</dbReference>
<gene>
    <name evidence="4" type="ORF">LOD99_13772</name>
</gene>
<organism evidence="4 5">
    <name type="scientific">Oopsacas minuta</name>
    <dbReference type="NCBI Taxonomy" id="111878"/>
    <lineage>
        <taxon>Eukaryota</taxon>
        <taxon>Metazoa</taxon>
        <taxon>Porifera</taxon>
        <taxon>Hexactinellida</taxon>
        <taxon>Hexasterophora</taxon>
        <taxon>Lyssacinosida</taxon>
        <taxon>Leucopsacidae</taxon>
        <taxon>Oopsacas</taxon>
    </lineage>
</organism>
<evidence type="ECO:0000313" key="4">
    <source>
        <dbReference type="EMBL" id="KAI6661050.1"/>
    </source>
</evidence>
<keyword evidence="1" id="KW-0175">Coiled coil</keyword>
<feature type="domain" description="PH" evidence="3">
    <location>
        <begin position="94"/>
        <end position="192"/>
    </location>
</feature>
<dbReference type="PANTHER" id="PTHR12752">
    <property type="entry name" value="PHOSPHOINOSITOL 3-PHOSPHATE-BINDING PROTEIN"/>
    <property type="match status" value="1"/>
</dbReference>
<name>A0AAV7KJE2_9METZ</name>
<accession>A0AAV7KJE2</accession>
<dbReference type="AlphaFoldDB" id="A0AAV7KJE2"/>
<evidence type="ECO:0000313" key="5">
    <source>
        <dbReference type="Proteomes" id="UP001165289"/>
    </source>
</evidence>
<dbReference type="PANTHER" id="PTHR12752:SF9">
    <property type="entry name" value="KRAMER, ISOFORM I"/>
    <property type="match status" value="1"/>
</dbReference>
<dbReference type="SMART" id="SM00233">
    <property type="entry name" value="PH"/>
    <property type="match status" value="1"/>
</dbReference>
<keyword evidence="5" id="KW-1185">Reference proteome</keyword>
<dbReference type="Pfam" id="PF00169">
    <property type="entry name" value="PH"/>
    <property type="match status" value="1"/>
</dbReference>
<sequence length="771" mass="88760">MTEVLPLPDRWAEYTSRQESIANDEEKKSAWTQNGHTNKPHIIVDKSESIDSRFYEKVDSRSGSPSSMISDTISISEFDPTIKNMTQSLCPQGKSIISGYLYKKGVKSKMWMKRWYTLSDYTLFCFKNPKDTQLLRAIPLPSFSVSVLTPDSKIRKKHGFKVYKKQLRTHYFAAETEAEMLDWVQEISSACNLLSGTDTASLASESTDLARSVSYTNNRNNRFRSTTDTKPSRSEFIRHGSLMLKSSQDDLCDQTDSSNSKLLIGTNTMAWRKDPNRGMIPDKLQKMSVDSGVLLKGQAYERERIITDVRKSASSFELRLLNENSETVPQPQIQQTQSKYAGFTENNLNENSKEDLVRIVLMLVNELNVTNTEKLRYKKRMEKHKSTLIDLKTSMVKIFDKMQSQLFIEQEKYSAAMRQIKQLEKQISNLEAPSKLGRDIFKLTPQLANEIDALDAKISKAQEALAEVKSTAYHGSFKDVIALSSNLEAQEQYDIHLSQLREFIVELNSKLPGYQFTKEEVTTHMKETSANIKSLHLSKTKLERTIENLRSSDDSVSSLEENSQERYEQQLMKIIENLHQEEKKFEQLATEDQMLIARLQQMDKQLQRDKQLEREIVNIEENQATLYHKILKTTELTKSHLLDLAEDRYKYEQEFYSLSSRSPNGMFPNLPQPTQFHSDYLKKSVNAMNHLKYKSILELGLFSTLLQELLEMESENMDQLISLVVGTRRLQTDYTPDIPLESTILSIVNPNSSHLARQLYSSKNFQSLLLI</sequence>
<feature type="coiled-coil region" evidence="1">
    <location>
        <begin position="406"/>
        <end position="471"/>
    </location>
</feature>
<dbReference type="PROSITE" id="PS50003">
    <property type="entry name" value="PH_DOMAIN"/>
    <property type="match status" value="1"/>
</dbReference>
<dbReference type="SUPFAM" id="SSF50729">
    <property type="entry name" value="PH domain-like"/>
    <property type="match status" value="1"/>
</dbReference>